<feature type="transmembrane region" description="Helical" evidence="2">
    <location>
        <begin position="262"/>
        <end position="289"/>
    </location>
</feature>
<feature type="transmembrane region" description="Helical" evidence="2">
    <location>
        <begin position="227"/>
        <end position="250"/>
    </location>
</feature>
<comment type="caution">
    <text evidence="3">The sequence shown here is derived from an EMBL/GenBank/DDBJ whole genome shotgun (WGS) entry which is preliminary data.</text>
</comment>
<dbReference type="AlphaFoldDB" id="A0A5J5ERQ3"/>
<dbReference type="Pfam" id="PF20246">
    <property type="entry name" value="DUF6601"/>
    <property type="match status" value="1"/>
</dbReference>
<gene>
    <name evidence="3" type="ORF">FN846DRAFT_958498</name>
</gene>
<dbReference type="InParanoid" id="A0A5J5ERQ3"/>
<dbReference type="InterPro" id="IPR046536">
    <property type="entry name" value="DUF6601"/>
</dbReference>
<keyword evidence="2" id="KW-0812">Transmembrane</keyword>
<evidence type="ECO:0000313" key="3">
    <source>
        <dbReference type="EMBL" id="KAA8900662.1"/>
    </source>
</evidence>
<accession>A0A5J5ERQ3</accession>
<dbReference type="PANTHER" id="PTHR34414">
    <property type="entry name" value="HET DOMAIN-CONTAINING PROTEIN-RELATED"/>
    <property type="match status" value="1"/>
</dbReference>
<name>A0A5J5ERQ3_9PEZI</name>
<keyword evidence="2" id="KW-1133">Transmembrane helix</keyword>
<feature type="compositionally biased region" description="Polar residues" evidence="1">
    <location>
        <begin position="1"/>
        <end position="17"/>
    </location>
</feature>
<proteinExistence type="predicted"/>
<keyword evidence="2" id="KW-0472">Membrane</keyword>
<evidence type="ECO:0000313" key="4">
    <source>
        <dbReference type="Proteomes" id="UP000326924"/>
    </source>
</evidence>
<dbReference type="OrthoDB" id="5086500at2759"/>
<dbReference type="PANTHER" id="PTHR34414:SF1">
    <property type="entry name" value="SUBTILISIN-LIKE SERINE PROTEASE"/>
    <property type="match status" value="1"/>
</dbReference>
<organism evidence="3 4">
    <name type="scientific">Sphaerosporella brunnea</name>
    <dbReference type="NCBI Taxonomy" id="1250544"/>
    <lineage>
        <taxon>Eukaryota</taxon>
        <taxon>Fungi</taxon>
        <taxon>Dikarya</taxon>
        <taxon>Ascomycota</taxon>
        <taxon>Pezizomycotina</taxon>
        <taxon>Pezizomycetes</taxon>
        <taxon>Pezizales</taxon>
        <taxon>Pyronemataceae</taxon>
        <taxon>Sphaerosporella</taxon>
    </lineage>
</organism>
<reference evidence="3 4" key="1">
    <citation type="submission" date="2019-09" db="EMBL/GenBank/DDBJ databases">
        <title>Draft genome of the ectomycorrhizal ascomycete Sphaerosporella brunnea.</title>
        <authorList>
            <consortium name="DOE Joint Genome Institute"/>
            <person name="Benucci G.M."/>
            <person name="Marozzi G."/>
            <person name="Antonielli L."/>
            <person name="Sanchez S."/>
            <person name="Marco P."/>
            <person name="Wang X."/>
            <person name="Falini L.B."/>
            <person name="Barry K."/>
            <person name="Haridas S."/>
            <person name="Lipzen A."/>
            <person name="Labutti K."/>
            <person name="Grigoriev I.V."/>
            <person name="Murat C."/>
            <person name="Martin F."/>
            <person name="Albertini E."/>
            <person name="Donnini D."/>
            <person name="Bonito G."/>
        </authorList>
    </citation>
    <scope>NUCLEOTIDE SEQUENCE [LARGE SCALE GENOMIC DNA]</scope>
    <source>
        <strain evidence="3 4">Sb_GMNB300</strain>
    </source>
</reference>
<evidence type="ECO:0000256" key="1">
    <source>
        <dbReference type="SAM" id="MobiDB-lite"/>
    </source>
</evidence>
<feature type="region of interest" description="Disordered" evidence="1">
    <location>
        <begin position="1"/>
        <end position="27"/>
    </location>
</feature>
<evidence type="ECO:0000256" key="2">
    <source>
        <dbReference type="SAM" id="Phobius"/>
    </source>
</evidence>
<sequence length="318" mass="36917">MASSNTSDLESSISQAQPSPPLSEHYQHVNDPVPGYPLILEPLDGYLKKQLSVTKLDKIFQHLWWAGRPGNIRTLHQQVMMKREVLPCENISLHLVWHDTTIYIKPIPAWLLDPEFVAKNITPDKNLWLLANGFLKTYTKLVMYPNDFKIAQEKGLLPEEVDSWKTWSAIAASLNHRILDTDDHVHKRYKYGELRLRRLNHICRFWGWGKSYHSVYVQYDSFFAKNFAWLLMVVVYVSAILSSMQVVLATPRSKPSFIDASYWFSVMALVIIGFGVTLQAVLFVVLFLYHLVCTIHNLQMKGVPWLLFNWLPSPKRRH</sequence>
<dbReference type="Proteomes" id="UP000326924">
    <property type="component" value="Unassembled WGS sequence"/>
</dbReference>
<dbReference type="EMBL" id="VXIS01000151">
    <property type="protein sequence ID" value="KAA8900662.1"/>
    <property type="molecule type" value="Genomic_DNA"/>
</dbReference>
<keyword evidence="4" id="KW-1185">Reference proteome</keyword>
<protein>
    <submittedName>
        <fullName evidence="3">Uncharacterized protein</fullName>
    </submittedName>
</protein>